<reference evidence="2 3" key="1">
    <citation type="submission" date="2015-11" db="EMBL/GenBank/DDBJ databases">
        <title>Expanding the genomic diversity of Burkholderia species for the development of highly accurate diagnostics.</title>
        <authorList>
            <person name="Sahl J."/>
            <person name="Keim P."/>
            <person name="Wagner D."/>
        </authorList>
    </citation>
    <scope>NUCLEOTIDE SEQUENCE [LARGE SCALE GENOMIC DNA]</scope>
    <source>
        <strain evidence="2 3">MSMB1302</strain>
    </source>
</reference>
<evidence type="ECO:0000256" key="1">
    <source>
        <dbReference type="SAM" id="Phobius"/>
    </source>
</evidence>
<dbReference type="Proteomes" id="UP000069001">
    <property type="component" value="Unassembled WGS sequence"/>
</dbReference>
<keyword evidence="1" id="KW-0812">Transmembrane</keyword>
<dbReference type="AlphaFoldDB" id="A0A104E0B5"/>
<accession>A0A104E0B5</accession>
<comment type="caution">
    <text evidence="2">The sequence shown here is derived from an EMBL/GenBank/DDBJ whole genome shotgun (WGS) entry which is preliminary data.</text>
</comment>
<dbReference type="EMBL" id="LOYH01000036">
    <property type="protein sequence ID" value="KVK84949.1"/>
    <property type="molecule type" value="Genomic_DNA"/>
</dbReference>
<evidence type="ECO:0000313" key="2">
    <source>
        <dbReference type="EMBL" id="KVK84949.1"/>
    </source>
</evidence>
<evidence type="ECO:0008006" key="4">
    <source>
        <dbReference type="Google" id="ProtNLM"/>
    </source>
</evidence>
<dbReference type="RefSeq" id="WP_059525794.1">
    <property type="nucleotide sequence ID" value="NZ_CADEUN010000003.1"/>
</dbReference>
<evidence type="ECO:0000313" key="3">
    <source>
        <dbReference type="Proteomes" id="UP000069001"/>
    </source>
</evidence>
<name>A0A104E0B5_BURCE</name>
<organism evidence="2 3">
    <name type="scientific">Burkholderia cepacia</name>
    <name type="common">Pseudomonas cepacia</name>
    <dbReference type="NCBI Taxonomy" id="292"/>
    <lineage>
        <taxon>Bacteria</taxon>
        <taxon>Pseudomonadati</taxon>
        <taxon>Pseudomonadota</taxon>
        <taxon>Betaproteobacteria</taxon>
        <taxon>Burkholderiales</taxon>
        <taxon>Burkholderiaceae</taxon>
        <taxon>Burkholderia</taxon>
        <taxon>Burkholderia cepacia complex</taxon>
    </lineage>
</organism>
<feature type="transmembrane region" description="Helical" evidence="1">
    <location>
        <begin position="7"/>
        <end position="25"/>
    </location>
</feature>
<keyword evidence="1" id="KW-0472">Membrane</keyword>
<protein>
    <recommendedName>
        <fullName evidence="4">Transmembrane protein</fullName>
    </recommendedName>
</protein>
<sequence length="66" mass="7298">MSRIADRIGLIAAAVVVAAVAWALLHYSGNWFFPVAALIALVALLADNQRLRKRLRDLGEDPRSRK</sequence>
<proteinExistence type="predicted"/>
<feature type="transmembrane region" description="Helical" evidence="1">
    <location>
        <begin position="31"/>
        <end position="46"/>
    </location>
</feature>
<keyword evidence="1" id="KW-1133">Transmembrane helix</keyword>
<gene>
    <name evidence="2" type="ORF">WS90_10595</name>
</gene>